<dbReference type="Pfam" id="PF17111">
    <property type="entry name" value="PigL_N"/>
    <property type="match status" value="1"/>
</dbReference>
<keyword evidence="1" id="KW-0677">Repeat</keyword>
<proteinExistence type="predicted"/>
<dbReference type="AlphaFoldDB" id="A0AA40ELQ8"/>
<feature type="domain" description="NACHT" evidence="2">
    <location>
        <begin position="219"/>
        <end position="362"/>
    </location>
</feature>
<dbReference type="Pfam" id="PF24883">
    <property type="entry name" value="NPHP3_N"/>
    <property type="match status" value="1"/>
</dbReference>
<gene>
    <name evidence="3" type="ORF">B0T21DRAFT_432672</name>
</gene>
<protein>
    <recommendedName>
        <fullName evidence="2">NACHT domain-containing protein</fullName>
    </recommendedName>
</protein>
<comment type="caution">
    <text evidence="3">The sequence shown here is derived from an EMBL/GenBank/DDBJ whole genome shotgun (WGS) entry which is preliminary data.</text>
</comment>
<reference evidence="3" key="1">
    <citation type="submission" date="2023-06" db="EMBL/GenBank/DDBJ databases">
        <title>Genome-scale phylogeny and comparative genomics of the fungal order Sordariales.</title>
        <authorList>
            <consortium name="Lawrence Berkeley National Laboratory"/>
            <person name="Hensen N."/>
            <person name="Bonometti L."/>
            <person name="Westerberg I."/>
            <person name="Brannstrom I.O."/>
            <person name="Guillou S."/>
            <person name="Cros-Aarteil S."/>
            <person name="Calhoun S."/>
            <person name="Haridas S."/>
            <person name="Kuo A."/>
            <person name="Mondo S."/>
            <person name="Pangilinan J."/>
            <person name="Riley R."/>
            <person name="Labutti K."/>
            <person name="Andreopoulos B."/>
            <person name="Lipzen A."/>
            <person name="Chen C."/>
            <person name="Yanf M."/>
            <person name="Daum C."/>
            <person name="Ng V."/>
            <person name="Clum A."/>
            <person name="Steindorff A."/>
            <person name="Ohm R."/>
            <person name="Martin F."/>
            <person name="Silar P."/>
            <person name="Natvig D."/>
            <person name="Lalanne C."/>
            <person name="Gautier V."/>
            <person name="Ament-Velasquez S.L."/>
            <person name="Kruys A."/>
            <person name="Hutchinson M.I."/>
            <person name="Powell A.J."/>
            <person name="Barry K."/>
            <person name="Miller A.N."/>
            <person name="Grigoriev I.V."/>
            <person name="Debuchy R."/>
            <person name="Gladieux P."/>
            <person name="Thoren M.H."/>
            <person name="Johannesson H."/>
        </authorList>
    </citation>
    <scope>NUCLEOTIDE SEQUENCE</scope>
    <source>
        <strain evidence="3">CBS 540.89</strain>
    </source>
</reference>
<dbReference type="InterPro" id="IPR056884">
    <property type="entry name" value="NPHP3-like_N"/>
</dbReference>
<dbReference type="PROSITE" id="PS50837">
    <property type="entry name" value="NACHT"/>
    <property type="match status" value="1"/>
</dbReference>
<dbReference type="PANTHER" id="PTHR10039">
    <property type="entry name" value="AMELOGENIN"/>
    <property type="match status" value="1"/>
</dbReference>
<evidence type="ECO:0000256" key="1">
    <source>
        <dbReference type="ARBA" id="ARBA00022737"/>
    </source>
</evidence>
<dbReference type="InterPro" id="IPR027417">
    <property type="entry name" value="P-loop_NTPase"/>
</dbReference>
<dbReference type="PANTHER" id="PTHR10039:SF16">
    <property type="entry name" value="GPI INOSITOL-DEACYLASE"/>
    <property type="match status" value="1"/>
</dbReference>
<name>A0AA40ELQ8_9PEZI</name>
<dbReference type="Proteomes" id="UP001172159">
    <property type="component" value="Unassembled WGS sequence"/>
</dbReference>
<sequence>MDPVSSAASIIAIIQIADKIIRACKAYIEAARDAPSDLRLILVEFSTLRSVLENLKCFISHSNNGFSALDSLSSPQGPIKGCQLAMTELERLLPPHSMTKVVLSALAWPLKEGKAKKLLEEIKQHKTTIVLALTADTTQVCNQQTNSALADDGLATMLRKSSAKSISSQAIQRHTVYSWLRKTDPFPLHHRACDLYEPGTGDWVFRWPEWIAWVSGSVRFLWIYGIPGAGKTVLLSHLADTLEQDLAQMQTAGVNIACMYYYCYFGHHQDESGPFLRWILERLCRALDGVPLGLYKIFEAGVQPSVTALLPCLEELTKAFERIFIFVDAVDESSPRVGLLKLLRHLATNTNLDKIHVLATSREYMDIKLELGNISAAISMTNPLVAEDIQAFVQTQIQEYPKIKRWPDKIKADVLEALTAKAGECECSASPLTNYLTHLPLTPHAGREE</sequence>
<keyword evidence="4" id="KW-1185">Reference proteome</keyword>
<dbReference type="InterPro" id="IPR007111">
    <property type="entry name" value="NACHT_NTPase"/>
</dbReference>
<evidence type="ECO:0000313" key="4">
    <source>
        <dbReference type="Proteomes" id="UP001172159"/>
    </source>
</evidence>
<dbReference type="EMBL" id="JAUKTV010000003">
    <property type="protein sequence ID" value="KAK0741604.1"/>
    <property type="molecule type" value="Genomic_DNA"/>
</dbReference>
<evidence type="ECO:0000313" key="3">
    <source>
        <dbReference type="EMBL" id="KAK0741604.1"/>
    </source>
</evidence>
<dbReference type="InterPro" id="IPR031348">
    <property type="entry name" value="PigL_N"/>
</dbReference>
<dbReference type="SUPFAM" id="SSF52540">
    <property type="entry name" value="P-loop containing nucleoside triphosphate hydrolases"/>
    <property type="match status" value="1"/>
</dbReference>
<evidence type="ECO:0000259" key="2">
    <source>
        <dbReference type="PROSITE" id="PS50837"/>
    </source>
</evidence>
<dbReference type="Gene3D" id="3.40.50.300">
    <property type="entry name" value="P-loop containing nucleotide triphosphate hydrolases"/>
    <property type="match status" value="1"/>
</dbReference>
<accession>A0AA40ELQ8</accession>
<organism evidence="3 4">
    <name type="scientific">Apiosordaria backusii</name>
    <dbReference type="NCBI Taxonomy" id="314023"/>
    <lineage>
        <taxon>Eukaryota</taxon>
        <taxon>Fungi</taxon>
        <taxon>Dikarya</taxon>
        <taxon>Ascomycota</taxon>
        <taxon>Pezizomycotina</taxon>
        <taxon>Sordariomycetes</taxon>
        <taxon>Sordariomycetidae</taxon>
        <taxon>Sordariales</taxon>
        <taxon>Lasiosphaeriaceae</taxon>
        <taxon>Apiosordaria</taxon>
    </lineage>
</organism>